<dbReference type="Proteomes" id="UP001176940">
    <property type="component" value="Unassembled WGS sequence"/>
</dbReference>
<feature type="region of interest" description="Disordered" evidence="10">
    <location>
        <begin position="244"/>
        <end position="268"/>
    </location>
</feature>
<evidence type="ECO:0000313" key="13">
    <source>
        <dbReference type="Proteomes" id="UP001176940"/>
    </source>
</evidence>
<evidence type="ECO:0000256" key="9">
    <source>
        <dbReference type="ARBA" id="ARBA00023242"/>
    </source>
</evidence>
<evidence type="ECO:0000256" key="2">
    <source>
        <dbReference type="ARBA" id="ARBA00004496"/>
    </source>
</evidence>
<keyword evidence="9" id="KW-0539">Nucleus</keyword>
<evidence type="ECO:0000313" key="12">
    <source>
        <dbReference type="EMBL" id="CAJ0962505.1"/>
    </source>
</evidence>
<evidence type="ECO:0000256" key="5">
    <source>
        <dbReference type="ARBA" id="ARBA00022553"/>
    </source>
</evidence>
<keyword evidence="13" id="KW-1185">Reference proteome</keyword>
<evidence type="ECO:0000256" key="3">
    <source>
        <dbReference type="ARBA" id="ARBA00007167"/>
    </source>
</evidence>
<evidence type="ECO:0000256" key="6">
    <source>
        <dbReference type="ARBA" id="ARBA00023015"/>
    </source>
</evidence>
<feature type="domain" description="Transducer of regulated CREB activity N-terminal" evidence="11">
    <location>
        <begin position="145"/>
        <end position="197"/>
    </location>
</feature>
<evidence type="ECO:0000256" key="1">
    <source>
        <dbReference type="ARBA" id="ARBA00004123"/>
    </source>
</evidence>
<dbReference type="PANTHER" id="PTHR13589:SF6">
    <property type="entry name" value="CREB-REGULATED TRANSCRIPTION COACTIVATOR 2"/>
    <property type="match status" value="1"/>
</dbReference>
<dbReference type="InterPro" id="IPR024786">
    <property type="entry name" value="TORC"/>
</dbReference>
<comment type="similarity">
    <text evidence="3">Belongs to the TORC family.</text>
</comment>
<keyword evidence="4" id="KW-0963">Cytoplasm</keyword>
<keyword evidence="5" id="KW-0597">Phosphoprotein</keyword>
<keyword evidence="8" id="KW-0804">Transcription</keyword>
<accession>A0ABN9MA72</accession>
<organism evidence="12 13">
    <name type="scientific">Ranitomeya imitator</name>
    <name type="common">mimic poison frog</name>
    <dbReference type="NCBI Taxonomy" id="111125"/>
    <lineage>
        <taxon>Eukaryota</taxon>
        <taxon>Metazoa</taxon>
        <taxon>Chordata</taxon>
        <taxon>Craniata</taxon>
        <taxon>Vertebrata</taxon>
        <taxon>Euteleostomi</taxon>
        <taxon>Amphibia</taxon>
        <taxon>Batrachia</taxon>
        <taxon>Anura</taxon>
        <taxon>Neobatrachia</taxon>
        <taxon>Hyloidea</taxon>
        <taxon>Dendrobatidae</taxon>
        <taxon>Dendrobatinae</taxon>
        <taxon>Ranitomeya</taxon>
    </lineage>
</organism>
<evidence type="ECO:0000259" key="11">
    <source>
        <dbReference type="Pfam" id="PF12884"/>
    </source>
</evidence>
<protein>
    <recommendedName>
        <fullName evidence="11">Transducer of regulated CREB activity N-terminal domain-containing protein</fullName>
    </recommendedName>
</protein>
<dbReference type="EMBL" id="CAUEEQ010054972">
    <property type="protein sequence ID" value="CAJ0962505.1"/>
    <property type="molecule type" value="Genomic_DNA"/>
</dbReference>
<evidence type="ECO:0000256" key="8">
    <source>
        <dbReference type="ARBA" id="ARBA00023163"/>
    </source>
</evidence>
<name>A0ABN9MA72_9NEOB</name>
<comment type="caution">
    <text evidence="12">The sequence shown here is derived from an EMBL/GenBank/DDBJ whole genome shotgun (WGS) entry which is preliminary data.</text>
</comment>
<evidence type="ECO:0000256" key="4">
    <source>
        <dbReference type="ARBA" id="ARBA00022490"/>
    </source>
</evidence>
<keyword evidence="6" id="KW-0805">Transcription regulation</keyword>
<evidence type="ECO:0000256" key="7">
    <source>
        <dbReference type="ARBA" id="ARBA00023159"/>
    </source>
</evidence>
<dbReference type="InterPro" id="IPR024783">
    <property type="entry name" value="TORC_N"/>
</dbReference>
<evidence type="ECO:0000256" key="10">
    <source>
        <dbReference type="SAM" id="MobiDB-lite"/>
    </source>
</evidence>
<gene>
    <name evidence="12" type="ORF">RIMI_LOCUS18215446</name>
</gene>
<dbReference type="Pfam" id="PF12884">
    <property type="entry name" value="TORC_N"/>
    <property type="match status" value="1"/>
</dbReference>
<dbReference type="PANTHER" id="PTHR13589">
    <property type="entry name" value="CREB-REGULATED TRANSCRIPTION COACTIVATOR"/>
    <property type="match status" value="1"/>
</dbReference>
<reference evidence="12" key="1">
    <citation type="submission" date="2023-07" db="EMBL/GenBank/DDBJ databases">
        <authorList>
            <person name="Stuckert A."/>
        </authorList>
    </citation>
    <scope>NUCLEOTIDE SEQUENCE</scope>
</reference>
<comment type="subcellular location">
    <subcellularLocation>
        <location evidence="2">Cytoplasm</location>
    </subcellularLocation>
    <subcellularLocation>
        <location evidence="1">Nucleus</location>
    </subcellularLocation>
</comment>
<proteinExistence type="inferred from homology"/>
<sequence length="268" mass="30147">MPTGSRTPGESGEKLLERAAALTFLDPGRYETTKSKREKNRDHRACLGFSRLADSRSVDLNLKRKRNIRLTQHRVRSKSAFKLLKSLNSLRGPIRHISAFLRQIRLHFPACLAVRLHSRLLPVGGYGRAGKMAAPGASGPGSASNPRKFSEKIALQRQRQAEETAAFEEVMMDIGSTRVQKLRIGYMRGSYYGGSLPNVNQISGGSSEFQGPSPLDPRGTRHHGLVERVQHRDARRMMSPLRRHLRQMDSSPYSAPYLSPHQEASWRR</sequence>
<keyword evidence="7" id="KW-0010">Activator</keyword>